<name>A0ABW5MC59_9BACT</name>
<dbReference type="Gene3D" id="3.40.50.720">
    <property type="entry name" value="NAD(P)-binding Rossmann-like Domain"/>
    <property type="match status" value="1"/>
</dbReference>
<dbReference type="RefSeq" id="WP_381528629.1">
    <property type="nucleotide sequence ID" value="NZ_JBHULN010000034.1"/>
</dbReference>
<dbReference type="PANTHER" id="PTHR14239:SF10">
    <property type="entry name" value="REDUCTASE"/>
    <property type="match status" value="1"/>
</dbReference>
<dbReference type="Proteomes" id="UP001597469">
    <property type="component" value="Unassembled WGS sequence"/>
</dbReference>
<keyword evidence="4" id="KW-1185">Reference proteome</keyword>
<feature type="domain" description="Pyrroline-5-carboxylate reductase catalytic N-terminal" evidence="2">
    <location>
        <begin position="30"/>
        <end position="121"/>
    </location>
</feature>
<evidence type="ECO:0000256" key="1">
    <source>
        <dbReference type="ARBA" id="ARBA00023002"/>
    </source>
</evidence>
<dbReference type="InterPro" id="IPR028939">
    <property type="entry name" value="P5C_Rdtase_cat_N"/>
</dbReference>
<protein>
    <submittedName>
        <fullName evidence="3">NADPH-dependent F420 reductase</fullName>
    </submittedName>
</protein>
<keyword evidence="1" id="KW-0560">Oxidoreductase</keyword>
<gene>
    <name evidence="3" type="ORF">ACFSUS_28555</name>
</gene>
<proteinExistence type="predicted"/>
<comment type="caution">
    <text evidence="3">The sequence shown here is derived from an EMBL/GenBank/DDBJ whole genome shotgun (WGS) entry which is preliminary data.</text>
</comment>
<dbReference type="Pfam" id="PF03807">
    <property type="entry name" value="F420_oxidored"/>
    <property type="match status" value="1"/>
</dbReference>
<dbReference type="PANTHER" id="PTHR14239">
    <property type="entry name" value="DUDULIN-RELATED"/>
    <property type="match status" value="1"/>
</dbReference>
<dbReference type="EMBL" id="JBHULN010000034">
    <property type="protein sequence ID" value="MFD2574617.1"/>
    <property type="molecule type" value="Genomic_DNA"/>
</dbReference>
<organism evidence="3 4">
    <name type="scientific">Spirosoma soli</name>
    <dbReference type="NCBI Taxonomy" id="1770529"/>
    <lineage>
        <taxon>Bacteria</taxon>
        <taxon>Pseudomonadati</taxon>
        <taxon>Bacteroidota</taxon>
        <taxon>Cytophagia</taxon>
        <taxon>Cytophagales</taxon>
        <taxon>Cytophagaceae</taxon>
        <taxon>Spirosoma</taxon>
    </lineage>
</organism>
<evidence type="ECO:0000313" key="4">
    <source>
        <dbReference type="Proteomes" id="UP001597469"/>
    </source>
</evidence>
<dbReference type="SUPFAM" id="SSF51735">
    <property type="entry name" value="NAD(P)-binding Rossmann-fold domains"/>
    <property type="match status" value="1"/>
</dbReference>
<accession>A0ABW5MC59</accession>
<evidence type="ECO:0000259" key="2">
    <source>
        <dbReference type="Pfam" id="PF03807"/>
    </source>
</evidence>
<reference evidence="4" key="1">
    <citation type="journal article" date="2019" name="Int. J. Syst. Evol. Microbiol.">
        <title>The Global Catalogue of Microorganisms (GCM) 10K type strain sequencing project: providing services to taxonomists for standard genome sequencing and annotation.</title>
        <authorList>
            <consortium name="The Broad Institute Genomics Platform"/>
            <consortium name="The Broad Institute Genome Sequencing Center for Infectious Disease"/>
            <person name="Wu L."/>
            <person name="Ma J."/>
        </authorList>
    </citation>
    <scope>NUCLEOTIDE SEQUENCE [LARGE SCALE GENOMIC DNA]</scope>
    <source>
        <strain evidence="4">KCTC 42805</strain>
    </source>
</reference>
<evidence type="ECO:0000313" key="3">
    <source>
        <dbReference type="EMBL" id="MFD2574617.1"/>
    </source>
</evidence>
<sequence>MVHWRTWAVGRTFAWILNQQKTMSQTQELKVAIIGLGAIGRTLAVNLTKGFRAVMLASRDYTAAQSLANELGDFAQPRELSAAVDEADIIVLAIWFDAIGEFLQQFATQLDGKIIVDPSNPIAPDPKGGFIKIIGETESAGQINASLLPKGAKLAKAFGTLGAASLAQASGQTPEQAVLFYATDDHSIQSAIEELIIDAGFEPLHVGGLDQSIRLEVFGDLHEFGALGKTVLLDEAKEKLLNPDLAK</sequence>
<dbReference type="InterPro" id="IPR036291">
    <property type="entry name" value="NAD(P)-bd_dom_sf"/>
</dbReference>
<dbReference type="InterPro" id="IPR051267">
    <property type="entry name" value="STEAP_metalloreductase"/>
</dbReference>